<comment type="caution">
    <text evidence="2">The sequence shown here is derived from an EMBL/GenBank/DDBJ whole genome shotgun (WGS) entry which is preliminary data.</text>
</comment>
<dbReference type="PATRIC" id="fig|1341156.4.peg.2401"/>
<evidence type="ECO:0000313" key="3">
    <source>
        <dbReference type="Proteomes" id="UP000021369"/>
    </source>
</evidence>
<evidence type="ECO:0000259" key="1">
    <source>
        <dbReference type="Pfam" id="PF17996"/>
    </source>
</evidence>
<name>A0A011VWV8_RUMAL</name>
<dbReference type="Gene3D" id="3.40.50.1110">
    <property type="entry name" value="SGNH hydrolase"/>
    <property type="match status" value="1"/>
</dbReference>
<dbReference type="EMBL" id="JEOB01000003">
    <property type="protein sequence ID" value="EXM39068.1"/>
    <property type="molecule type" value="Genomic_DNA"/>
</dbReference>
<keyword evidence="3" id="KW-1185">Reference proteome</keyword>
<feature type="domain" description="Carbohydrate esterase 2 N-terminal" evidence="1">
    <location>
        <begin position="20"/>
        <end position="130"/>
    </location>
</feature>
<dbReference type="Pfam" id="PF17996">
    <property type="entry name" value="CE2_N"/>
    <property type="match status" value="1"/>
</dbReference>
<proteinExistence type="predicted"/>
<dbReference type="OrthoDB" id="9801375at2"/>
<dbReference type="Proteomes" id="UP000021369">
    <property type="component" value="Unassembled WGS sequence"/>
</dbReference>
<dbReference type="PANTHER" id="PTHR37834:SF2">
    <property type="entry name" value="ESTERASE, SGNH HYDROLASE-TYPE"/>
    <property type="match status" value="1"/>
</dbReference>
<dbReference type="InterPro" id="IPR052762">
    <property type="entry name" value="PCW_deacetylase/CE"/>
</dbReference>
<dbReference type="AlphaFoldDB" id="A0A011VWV8"/>
<dbReference type="PANTHER" id="PTHR37834">
    <property type="entry name" value="GDSL-LIKE LIPASE/ACYLHYDROLASE DOMAIN PROTEIN (AFU_ORTHOLOGUE AFUA_2G00620)"/>
    <property type="match status" value="1"/>
</dbReference>
<dbReference type="Gene3D" id="2.60.120.260">
    <property type="entry name" value="Galactose-binding domain-like"/>
    <property type="match status" value="1"/>
</dbReference>
<dbReference type="InterPro" id="IPR036514">
    <property type="entry name" value="SGNH_hydro_sf"/>
</dbReference>
<protein>
    <submittedName>
        <fullName evidence="2">Electron transporter RnfD</fullName>
    </submittedName>
</protein>
<dbReference type="InterPro" id="IPR040794">
    <property type="entry name" value="CE2_N"/>
</dbReference>
<sequence length="361" mass="41009">METRIPEGKKLISPTDKMSYMGRIDFDDPNAPVFIWAGSNVRMRFKGTSVSAVIFNRRFFNKMSVGYVIDGKVCRADFGEDGEWEKEYCLTLAEGLEDGEHEIVLFKRQDASHYFRFLGFIIDGEVLEAPALPARKIEVFGDSVSAGAVVEARDFEGKCDPEGHEGIYDNAWYSYASITARNLGAQLNCTAQGGISVFDNTGWFHAPDFIGMETAYDKLCYYPEGERGYTTWDFGRYTPNVVIFAVGQNDSHNEAEGDPDITDISFRTRWKEGYKGIIKELRAKYPRAYFVLLLTVLGHDPEWDKAVDEIAYELSDSRIRHFMFTRTGKATPGHPRISEQYEMAEELTAYLSGLGEDIWKY</sequence>
<gene>
    <name evidence="2" type="ORF">RASY3_12315</name>
</gene>
<reference evidence="2 3" key="1">
    <citation type="submission" date="2013-06" db="EMBL/GenBank/DDBJ databases">
        <title>Rumen cellulosomics: divergent fiber-degrading strategies revealed by comparative genome-wide analysis of six Ruminococcal strains.</title>
        <authorList>
            <person name="Dassa B."/>
            <person name="Borovok I."/>
            <person name="Lamed R."/>
            <person name="Flint H."/>
            <person name="Yeoman C.J."/>
            <person name="White B."/>
            <person name="Bayer E.A."/>
        </authorList>
    </citation>
    <scope>NUCLEOTIDE SEQUENCE [LARGE SCALE GENOMIC DNA]</scope>
    <source>
        <strain evidence="2 3">SY3</strain>
    </source>
</reference>
<dbReference type="RefSeq" id="WP_037288565.1">
    <property type="nucleotide sequence ID" value="NZ_JEOB01000003.1"/>
</dbReference>
<dbReference type="SUPFAM" id="SSF52266">
    <property type="entry name" value="SGNH hydrolase"/>
    <property type="match status" value="1"/>
</dbReference>
<organism evidence="2 3">
    <name type="scientific">Ruminococcus albus SY3</name>
    <dbReference type="NCBI Taxonomy" id="1341156"/>
    <lineage>
        <taxon>Bacteria</taxon>
        <taxon>Bacillati</taxon>
        <taxon>Bacillota</taxon>
        <taxon>Clostridia</taxon>
        <taxon>Eubacteriales</taxon>
        <taxon>Oscillospiraceae</taxon>
        <taxon>Ruminococcus</taxon>
    </lineage>
</organism>
<accession>A0A011VWV8</accession>
<evidence type="ECO:0000313" key="2">
    <source>
        <dbReference type="EMBL" id="EXM39068.1"/>
    </source>
</evidence>